<evidence type="ECO:0000259" key="8">
    <source>
        <dbReference type="PROSITE" id="PS50928"/>
    </source>
</evidence>
<sequence length="293" mass="32053">MGEDFSRTEYKKRNQFLFIWKRLKKSRTAMFGLVVLIFFFLLIIFADVIVDYEDVALYQDYTNRLALPSAEHWFGTDNYGRDMLARVIHGTRVSYSIGFGAIGVASVIGIFLGAVAAYTGGWVDTIITRIMDTLMSIPNLLLSLAIMASLGSGAFNLAMAMAISNIPQFARLIRSSVLTVVDQEYVMAAKACGTSDMRIIFKHILPNAIGPIIVKATMAVATVIISAAGLSFVGMGVQPPIPEWGTLLAENRDFMRTNMNLVAFPGLAIVLSALSLNLLGDGLRDALDPRLKN</sequence>
<keyword evidence="6 7" id="KW-0472">Membrane</keyword>
<organism evidence="9 10">
    <name type="scientific">Paratissierella segnis</name>
    <dbReference type="NCBI Taxonomy" id="2763679"/>
    <lineage>
        <taxon>Bacteria</taxon>
        <taxon>Bacillati</taxon>
        <taxon>Bacillota</taxon>
        <taxon>Tissierellia</taxon>
        <taxon>Tissierellales</taxon>
        <taxon>Tissierellaceae</taxon>
        <taxon>Paratissierella</taxon>
    </lineage>
</organism>
<comment type="subcellular location">
    <subcellularLocation>
        <location evidence="1 7">Cell membrane</location>
        <topology evidence="1 7">Multi-pass membrane protein</topology>
    </subcellularLocation>
</comment>
<evidence type="ECO:0000256" key="2">
    <source>
        <dbReference type="ARBA" id="ARBA00022448"/>
    </source>
</evidence>
<evidence type="ECO:0000256" key="5">
    <source>
        <dbReference type="ARBA" id="ARBA00022989"/>
    </source>
</evidence>
<evidence type="ECO:0000313" key="10">
    <source>
        <dbReference type="Proteomes" id="UP000601171"/>
    </source>
</evidence>
<dbReference type="GO" id="GO:0055085">
    <property type="term" value="P:transmembrane transport"/>
    <property type="evidence" value="ECO:0007669"/>
    <property type="project" value="InterPro"/>
</dbReference>
<keyword evidence="10" id="KW-1185">Reference proteome</keyword>
<name>A0A926EVX6_9FIRM</name>
<evidence type="ECO:0000313" key="9">
    <source>
        <dbReference type="EMBL" id="MBC8589283.1"/>
    </source>
</evidence>
<keyword evidence="4 7" id="KW-0812">Transmembrane</keyword>
<reference evidence="9" key="1">
    <citation type="submission" date="2020-08" db="EMBL/GenBank/DDBJ databases">
        <title>Genome public.</title>
        <authorList>
            <person name="Liu C."/>
            <person name="Sun Q."/>
        </authorList>
    </citation>
    <scope>NUCLEOTIDE SEQUENCE</scope>
    <source>
        <strain evidence="9">BX21</strain>
    </source>
</reference>
<dbReference type="EMBL" id="JACRTG010000033">
    <property type="protein sequence ID" value="MBC8589283.1"/>
    <property type="molecule type" value="Genomic_DNA"/>
</dbReference>
<evidence type="ECO:0000256" key="1">
    <source>
        <dbReference type="ARBA" id="ARBA00004651"/>
    </source>
</evidence>
<keyword evidence="3" id="KW-1003">Cell membrane</keyword>
<dbReference type="Pfam" id="PF00528">
    <property type="entry name" value="BPD_transp_1"/>
    <property type="match status" value="1"/>
</dbReference>
<dbReference type="PANTHER" id="PTHR43386">
    <property type="entry name" value="OLIGOPEPTIDE TRANSPORT SYSTEM PERMEASE PROTEIN APPC"/>
    <property type="match status" value="1"/>
</dbReference>
<dbReference type="InterPro" id="IPR025966">
    <property type="entry name" value="OppC_N"/>
</dbReference>
<evidence type="ECO:0000256" key="4">
    <source>
        <dbReference type="ARBA" id="ARBA00022692"/>
    </source>
</evidence>
<accession>A0A926EVX6</accession>
<dbReference type="Gene3D" id="1.10.3720.10">
    <property type="entry name" value="MetI-like"/>
    <property type="match status" value="1"/>
</dbReference>
<protein>
    <submittedName>
        <fullName evidence="9">ABC transporter permease</fullName>
    </submittedName>
</protein>
<feature type="transmembrane region" description="Helical" evidence="7">
    <location>
        <begin position="140"/>
        <end position="163"/>
    </location>
</feature>
<dbReference type="InterPro" id="IPR000515">
    <property type="entry name" value="MetI-like"/>
</dbReference>
<proteinExistence type="inferred from homology"/>
<comment type="caution">
    <text evidence="9">The sequence shown here is derived from an EMBL/GenBank/DDBJ whole genome shotgun (WGS) entry which is preliminary data.</text>
</comment>
<feature type="transmembrane region" description="Helical" evidence="7">
    <location>
        <begin position="29"/>
        <end position="50"/>
    </location>
</feature>
<dbReference type="PANTHER" id="PTHR43386:SF1">
    <property type="entry name" value="D,D-DIPEPTIDE TRANSPORT SYSTEM PERMEASE PROTEIN DDPC-RELATED"/>
    <property type="match status" value="1"/>
</dbReference>
<comment type="similarity">
    <text evidence="7">Belongs to the binding-protein-dependent transport system permease family.</text>
</comment>
<evidence type="ECO:0000256" key="7">
    <source>
        <dbReference type="RuleBase" id="RU363032"/>
    </source>
</evidence>
<dbReference type="InterPro" id="IPR035906">
    <property type="entry name" value="MetI-like_sf"/>
</dbReference>
<feature type="transmembrane region" description="Helical" evidence="7">
    <location>
        <begin position="93"/>
        <end position="119"/>
    </location>
</feature>
<dbReference type="AlphaFoldDB" id="A0A926EVX6"/>
<feature type="domain" description="ABC transmembrane type-1" evidence="8">
    <location>
        <begin position="91"/>
        <end position="280"/>
    </location>
</feature>
<keyword evidence="5 7" id="KW-1133">Transmembrane helix</keyword>
<dbReference type="CDD" id="cd06261">
    <property type="entry name" value="TM_PBP2"/>
    <property type="match status" value="1"/>
</dbReference>
<dbReference type="SUPFAM" id="SSF161098">
    <property type="entry name" value="MetI-like"/>
    <property type="match status" value="1"/>
</dbReference>
<dbReference type="PROSITE" id="PS50928">
    <property type="entry name" value="ABC_TM1"/>
    <property type="match status" value="1"/>
</dbReference>
<dbReference type="Proteomes" id="UP000601171">
    <property type="component" value="Unassembled WGS sequence"/>
</dbReference>
<evidence type="ECO:0000256" key="3">
    <source>
        <dbReference type="ARBA" id="ARBA00022475"/>
    </source>
</evidence>
<evidence type="ECO:0000256" key="6">
    <source>
        <dbReference type="ARBA" id="ARBA00023136"/>
    </source>
</evidence>
<dbReference type="Pfam" id="PF12911">
    <property type="entry name" value="OppC_N"/>
    <property type="match status" value="1"/>
</dbReference>
<feature type="transmembrane region" description="Helical" evidence="7">
    <location>
        <begin position="212"/>
        <end position="237"/>
    </location>
</feature>
<dbReference type="GO" id="GO:0005886">
    <property type="term" value="C:plasma membrane"/>
    <property type="evidence" value="ECO:0007669"/>
    <property type="project" value="UniProtKB-SubCell"/>
</dbReference>
<gene>
    <name evidence="9" type="ORF">H8707_13765</name>
</gene>
<feature type="transmembrane region" description="Helical" evidence="7">
    <location>
        <begin position="258"/>
        <end position="279"/>
    </location>
</feature>
<keyword evidence="2 7" id="KW-0813">Transport</keyword>
<dbReference type="InterPro" id="IPR050366">
    <property type="entry name" value="BP-dependent_transpt_permease"/>
</dbReference>